<feature type="transmembrane region" description="Helical" evidence="6">
    <location>
        <begin position="173"/>
        <end position="191"/>
    </location>
</feature>
<dbReference type="KEGG" id="pcre:NCTC12858_00401"/>
<feature type="transmembrane region" description="Helical" evidence="6">
    <location>
        <begin position="30"/>
        <end position="49"/>
    </location>
</feature>
<keyword evidence="5 6" id="KW-0472">Membrane</keyword>
<dbReference type="Pfam" id="PF01027">
    <property type="entry name" value="Bax1-I"/>
    <property type="match status" value="1"/>
</dbReference>
<evidence type="ECO:0000256" key="5">
    <source>
        <dbReference type="ARBA" id="ARBA00023136"/>
    </source>
</evidence>
<dbReference type="EMBL" id="LS483447">
    <property type="protein sequence ID" value="SQH72577.1"/>
    <property type="molecule type" value="Genomic_DNA"/>
</dbReference>
<feature type="transmembrane region" description="Helical" evidence="6">
    <location>
        <begin position="116"/>
        <end position="136"/>
    </location>
</feature>
<evidence type="ECO:0000313" key="7">
    <source>
        <dbReference type="EMBL" id="SQH72577.1"/>
    </source>
</evidence>
<keyword evidence="3 6" id="KW-0812">Transmembrane</keyword>
<evidence type="ECO:0000256" key="6">
    <source>
        <dbReference type="RuleBase" id="RU004379"/>
    </source>
</evidence>
<evidence type="ECO:0000256" key="3">
    <source>
        <dbReference type="ARBA" id="ARBA00022692"/>
    </source>
</evidence>
<comment type="subcellular location">
    <subcellularLocation>
        <location evidence="1">Membrane</location>
        <topology evidence="1">Multi-pass membrane protein</topology>
    </subcellularLocation>
</comment>
<dbReference type="PANTHER" id="PTHR23291:SF50">
    <property type="entry name" value="PROTEIN LIFEGUARD 4"/>
    <property type="match status" value="1"/>
</dbReference>
<feature type="transmembrane region" description="Helical" evidence="6">
    <location>
        <begin position="89"/>
        <end position="110"/>
    </location>
</feature>
<proteinExistence type="inferred from homology"/>
<dbReference type="CDD" id="cd10432">
    <property type="entry name" value="BI-1-like_bacterial"/>
    <property type="match status" value="1"/>
</dbReference>
<sequence length="238" mass="26263">MIDYNEQPTNQYEQSYAISSEVTSRLMRSVFLWMTIGLGISALAAYIIHDKQFDIALLQSRGLYLGLCIAEFALVMLLSAAIRRLSFGLATLMFGAYALLNGVTISPILLMFTGSSVMTTFLITAGAFGAMAILGYTTKMDLSKMGKLLYMALIGLLIAIVVNLFVGSSMMDLIVSGAGVLIFTGLTMYDVNKLRKLFGQAYEENEETRKVALLGALTLYLDFINLFLFVLRFLGNRR</sequence>
<dbReference type="AlphaFoldDB" id="A0A2X4PXH7"/>
<evidence type="ECO:0000256" key="1">
    <source>
        <dbReference type="ARBA" id="ARBA00004141"/>
    </source>
</evidence>
<protein>
    <submittedName>
        <fullName evidence="7">Inner membrane protein YbhL</fullName>
    </submittedName>
</protein>
<reference evidence="7 8" key="1">
    <citation type="submission" date="2018-06" db="EMBL/GenBank/DDBJ databases">
        <authorList>
            <consortium name="Pathogen Informatics"/>
            <person name="Doyle S."/>
        </authorList>
    </citation>
    <scope>NUCLEOTIDE SEQUENCE [LARGE SCALE GENOMIC DNA]</scope>
    <source>
        <strain evidence="7 8">NCTC12858</strain>
    </source>
</reference>
<dbReference type="PANTHER" id="PTHR23291">
    <property type="entry name" value="BAX INHIBITOR-RELATED"/>
    <property type="match status" value="1"/>
</dbReference>
<evidence type="ECO:0000256" key="2">
    <source>
        <dbReference type="ARBA" id="ARBA00010350"/>
    </source>
</evidence>
<keyword evidence="4 6" id="KW-1133">Transmembrane helix</keyword>
<dbReference type="RefSeq" id="WP_023941329.1">
    <property type="nucleotide sequence ID" value="NZ_LS483447.1"/>
</dbReference>
<feature type="transmembrane region" description="Helical" evidence="6">
    <location>
        <begin position="211"/>
        <end position="234"/>
    </location>
</feature>
<name>A0A2X4PXH7_9PORP</name>
<feature type="transmembrane region" description="Helical" evidence="6">
    <location>
        <begin position="61"/>
        <end position="82"/>
    </location>
</feature>
<feature type="transmembrane region" description="Helical" evidence="6">
    <location>
        <begin position="148"/>
        <end position="167"/>
    </location>
</feature>
<dbReference type="InterPro" id="IPR006214">
    <property type="entry name" value="Bax_inhibitor_1-related"/>
</dbReference>
<comment type="similarity">
    <text evidence="2 6">Belongs to the BI1 family.</text>
</comment>
<gene>
    <name evidence="7" type="primary">ybhL</name>
    <name evidence="7" type="ORF">NCTC12858_00401</name>
</gene>
<organism evidence="7 8">
    <name type="scientific">Porphyromonas crevioricanis</name>
    <dbReference type="NCBI Taxonomy" id="393921"/>
    <lineage>
        <taxon>Bacteria</taxon>
        <taxon>Pseudomonadati</taxon>
        <taxon>Bacteroidota</taxon>
        <taxon>Bacteroidia</taxon>
        <taxon>Bacteroidales</taxon>
        <taxon>Porphyromonadaceae</taxon>
        <taxon>Porphyromonas</taxon>
    </lineage>
</organism>
<evidence type="ECO:0000256" key="4">
    <source>
        <dbReference type="ARBA" id="ARBA00022989"/>
    </source>
</evidence>
<keyword evidence="8" id="KW-1185">Reference proteome</keyword>
<accession>A0A2X4PXH7</accession>
<dbReference type="GO" id="GO:0005886">
    <property type="term" value="C:plasma membrane"/>
    <property type="evidence" value="ECO:0007669"/>
    <property type="project" value="TreeGrafter"/>
</dbReference>
<dbReference type="Proteomes" id="UP000249300">
    <property type="component" value="Chromosome 1"/>
</dbReference>
<evidence type="ECO:0000313" key="8">
    <source>
        <dbReference type="Proteomes" id="UP000249300"/>
    </source>
</evidence>